<keyword evidence="2" id="KW-0472">Membrane</keyword>
<organism evidence="3 4">
    <name type="scientific">Streptomyces sanyensis</name>
    <dbReference type="NCBI Taxonomy" id="568869"/>
    <lineage>
        <taxon>Bacteria</taxon>
        <taxon>Bacillati</taxon>
        <taxon>Actinomycetota</taxon>
        <taxon>Actinomycetes</taxon>
        <taxon>Kitasatosporales</taxon>
        <taxon>Streptomycetaceae</taxon>
        <taxon>Streptomyces</taxon>
    </lineage>
</organism>
<feature type="transmembrane region" description="Helical" evidence="2">
    <location>
        <begin position="287"/>
        <end position="311"/>
    </location>
</feature>
<dbReference type="RefSeq" id="WP_345608375.1">
    <property type="nucleotide sequence ID" value="NZ_BAABJV010000001.1"/>
</dbReference>
<feature type="transmembrane region" description="Helical" evidence="2">
    <location>
        <begin position="175"/>
        <end position="197"/>
    </location>
</feature>
<feature type="transmembrane region" description="Helical" evidence="2">
    <location>
        <begin position="323"/>
        <end position="341"/>
    </location>
</feature>
<feature type="region of interest" description="Disordered" evidence="1">
    <location>
        <begin position="356"/>
        <end position="381"/>
    </location>
</feature>
<accession>A0ABP8ZMX3</accession>
<comment type="caution">
    <text evidence="3">The sequence shown here is derived from an EMBL/GenBank/DDBJ whole genome shotgun (WGS) entry which is preliminary data.</text>
</comment>
<keyword evidence="2" id="KW-1133">Transmembrane helix</keyword>
<gene>
    <name evidence="3" type="ORF">GCM10023329_02300</name>
</gene>
<dbReference type="EMBL" id="BAABJV010000001">
    <property type="protein sequence ID" value="GAA4760676.1"/>
    <property type="molecule type" value="Genomic_DNA"/>
</dbReference>
<reference evidence="4" key="1">
    <citation type="journal article" date="2019" name="Int. J. Syst. Evol. Microbiol.">
        <title>The Global Catalogue of Microorganisms (GCM) 10K type strain sequencing project: providing services to taxonomists for standard genome sequencing and annotation.</title>
        <authorList>
            <consortium name="The Broad Institute Genomics Platform"/>
            <consortium name="The Broad Institute Genome Sequencing Center for Infectious Disease"/>
            <person name="Wu L."/>
            <person name="Ma J."/>
        </authorList>
    </citation>
    <scope>NUCLEOTIDE SEQUENCE [LARGE SCALE GENOMIC DNA]</scope>
    <source>
        <strain evidence="4">JCM 18324</strain>
    </source>
</reference>
<proteinExistence type="predicted"/>
<dbReference type="Proteomes" id="UP001501147">
    <property type="component" value="Unassembled WGS sequence"/>
</dbReference>
<evidence type="ECO:0008006" key="5">
    <source>
        <dbReference type="Google" id="ProtNLM"/>
    </source>
</evidence>
<evidence type="ECO:0000313" key="3">
    <source>
        <dbReference type="EMBL" id="GAA4760676.1"/>
    </source>
</evidence>
<protein>
    <recommendedName>
        <fullName evidence="5">Integral membrane protein</fullName>
    </recommendedName>
</protein>
<feature type="transmembrane region" description="Helical" evidence="2">
    <location>
        <begin position="256"/>
        <end position="275"/>
    </location>
</feature>
<name>A0ABP8ZMX3_9ACTN</name>
<keyword evidence="4" id="KW-1185">Reference proteome</keyword>
<evidence type="ECO:0000256" key="1">
    <source>
        <dbReference type="SAM" id="MobiDB-lite"/>
    </source>
</evidence>
<sequence>MASRTERRFTPGRVREWWRERRSWELSEETRASIRKLKTLISVREGLPALTDEARAVLAAAHDELDAAERIVTFNAHHRSPLGSHIMAAHTHLNAAALLWLKSFLASPQEVSPYLPGLRAAVIEHLPVTDTRRESVERLRTISTAEEVIRLTEAVEAAQSVALREKLRAASFVRIVYCVAGFLMMLAVGVAVLTAIWPQAVPLCFDPTQSADPTGPPTSPDSPVPYRVVCPIGTDDAPMSQDLDVNIGAVTTWGDYIVVQVIGLVAAGLAAATALRKIRGTSTAYPVPIALALLKLPAGALTAVLGLLLMRGGFVPGLSALDSSAQIIAWAVVFGYSQELFTKFVDRRGQMVLDAVRGPASPPQDTEGPGNRRPPPDPLEI</sequence>
<feature type="compositionally biased region" description="Pro residues" evidence="1">
    <location>
        <begin position="372"/>
        <end position="381"/>
    </location>
</feature>
<evidence type="ECO:0000313" key="4">
    <source>
        <dbReference type="Proteomes" id="UP001501147"/>
    </source>
</evidence>
<evidence type="ECO:0000256" key="2">
    <source>
        <dbReference type="SAM" id="Phobius"/>
    </source>
</evidence>
<keyword evidence="2" id="KW-0812">Transmembrane</keyword>